<protein>
    <submittedName>
        <fullName evidence="1">Uncharacterized protein</fullName>
    </submittedName>
</protein>
<comment type="caution">
    <text evidence="1">The sequence shown here is derived from an EMBL/GenBank/DDBJ whole genome shotgun (WGS) entry which is preliminary data.</text>
</comment>
<reference evidence="1" key="2">
    <citation type="submission" date="2021-12" db="EMBL/GenBank/DDBJ databases">
        <title>Resequencing data analysis of finger millet.</title>
        <authorList>
            <person name="Hatakeyama M."/>
            <person name="Aluri S."/>
            <person name="Balachadran M.T."/>
            <person name="Sivarajan S.R."/>
            <person name="Poveda L."/>
            <person name="Shimizu-Inatsugi R."/>
            <person name="Schlapbach R."/>
            <person name="Sreeman S.M."/>
            <person name="Shimizu K.K."/>
        </authorList>
    </citation>
    <scope>NUCLEOTIDE SEQUENCE</scope>
</reference>
<keyword evidence="2" id="KW-1185">Reference proteome</keyword>
<evidence type="ECO:0000313" key="2">
    <source>
        <dbReference type="Proteomes" id="UP001054889"/>
    </source>
</evidence>
<gene>
    <name evidence="1" type="primary">ga29151</name>
    <name evidence="1" type="ORF">PR202_ga29151</name>
</gene>
<dbReference type="EMBL" id="BQKI01000018">
    <property type="protein sequence ID" value="GJN10994.1"/>
    <property type="molecule type" value="Genomic_DNA"/>
</dbReference>
<accession>A0AAV5DIU7</accession>
<dbReference type="AlphaFoldDB" id="A0AAV5DIU7"/>
<proteinExistence type="predicted"/>
<reference evidence="1" key="1">
    <citation type="journal article" date="2018" name="DNA Res.">
        <title>Multiple hybrid de novo genome assembly of finger millet, an orphan allotetraploid crop.</title>
        <authorList>
            <person name="Hatakeyama M."/>
            <person name="Aluri S."/>
            <person name="Balachadran M.T."/>
            <person name="Sivarajan S.R."/>
            <person name="Patrignani A."/>
            <person name="Gruter S."/>
            <person name="Poveda L."/>
            <person name="Shimizu-Inatsugi R."/>
            <person name="Baeten J."/>
            <person name="Francoijs K.J."/>
            <person name="Nataraja K.N."/>
            <person name="Reddy Y.A.N."/>
            <person name="Phadnis S."/>
            <person name="Ravikumar R.L."/>
            <person name="Schlapbach R."/>
            <person name="Sreeman S.M."/>
            <person name="Shimizu K.K."/>
        </authorList>
    </citation>
    <scope>NUCLEOTIDE SEQUENCE</scope>
</reference>
<dbReference type="Proteomes" id="UP001054889">
    <property type="component" value="Unassembled WGS sequence"/>
</dbReference>
<evidence type="ECO:0000313" key="1">
    <source>
        <dbReference type="EMBL" id="GJN10994.1"/>
    </source>
</evidence>
<sequence length="58" mass="7153">MLSTLLLHRHLKIPNLLLRKFFVMRICKELRYLYLQTSRIHQQLSQRKNWLDTCILKS</sequence>
<name>A0AAV5DIU7_ELECO</name>
<organism evidence="1 2">
    <name type="scientific">Eleusine coracana subsp. coracana</name>
    <dbReference type="NCBI Taxonomy" id="191504"/>
    <lineage>
        <taxon>Eukaryota</taxon>
        <taxon>Viridiplantae</taxon>
        <taxon>Streptophyta</taxon>
        <taxon>Embryophyta</taxon>
        <taxon>Tracheophyta</taxon>
        <taxon>Spermatophyta</taxon>
        <taxon>Magnoliopsida</taxon>
        <taxon>Liliopsida</taxon>
        <taxon>Poales</taxon>
        <taxon>Poaceae</taxon>
        <taxon>PACMAD clade</taxon>
        <taxon>Chloridoideae</taxon>
        <taxon>Cynodonteae</taxon>
        <taxon>Eleusininae</taxon>
        <taxon>Eleusine</taxon>
    </lineage>
</organism>